<keyword evidence="4 8" id="KW-0418">Kinase</keyword>
<dbReference type="InterPro" id="IPR038286">
    <property type="entry name" value="IPK_sf"/>
</dbReference>
<keyword evidence="9" id="KW-1133">Transmembrane helix</keyword>
<dbReference type="GO" id="GO:0005524">
    <property type="term" value="F:ATP binding"/>
    <property type="evidence" value="ECO:0007669"/>
    <property type="project" value="UniProtKB-KW"/>
</dbReference>
<dbReference type="GO" id="GO:0005634">
    <property type="term" value="C:nucleus"/>
    <property type="evidence" value="ECO:0007669"/>
    <property type="project" value="TreeGrafter"/>
</dbReference>
<dbReference type="GO" id="GO:0008440">
    <property type="term" value="F:inositol-1,4,5-trisphosphate 3-kinase activity"/>
    <property type="evidence" value="ECO:0007669"/>
    <property type="project" value="TreeGrafter"/>
</dbReference>
<feature type="non-terminal residue" evidence="10">
    <location>
        <position position="201"/>
    </location>
</feature>
<dbReference type="AlphaFoldDB" id="A0A6A4Z7N5"/>
<dbReference type="SUPFAM" id="SSF56104">
    <property type="entry name" value="SAICAR synthase-like"/>
    <property type="match status" value="1"/>
</dbReference>
<dbReference type="GO" id="GO:0032958">
    <property type="term" value="P:inositol phosphate biosynthetic process"/>
    <property type="evidence" value="ECO:0007669"/>
    <property type="project" value="InterPro"/>
</dbReference>
<accession>A0A6A4Z7N5</accession>
<name>A0A6A4Z7N5_9STRA</name>
<evidence type="ECO:0000256" key="5">
    <source>
        <dbReference type="ARBA" id="ARBA00022840"/>
    </source>
</evidence>
<evidence type="ECO:0000256" key="9">
    <source>
        <dbReference type="SAM" id="Phobius"/>
    </source>
</evidence>
<organism evidence="10">
    <name type="scientific">Aphanomyces stellatus</name>
    <dbReference type="NCBI Taxonomy" id="120398"/>
    <lineage>
        <taxon>Eukaryota</taxon>
        <taxon>Sar</taxon>
        <taxon>Stramenopiles</taxon>
        <taxon>Oomycota</taxon>
        <taxon>Saprolegniomycetes</taxon>
        <taxon>Saprolegniales</taxon>
        <taxon>Verrucalvaceae</taxon>
        <taxon>Aphanomyces</taxon>
    </lineage>
</organism>
<dbReference type="EMBL" id="VJMH01003410">
    <property type="protein sequence ID" value="KAF0706036.1"/>
    <property type="molecule type" value="Genomic_DNA"/>
</dbReference>
<dbReference type="Gene3D" id="3.30.470.160">
    <property type="entry name" value="Inositol polyphosphate kinase"/>
    <property type="match status" value="1"/>
</dbReference>
<keyword evidence="5" id="KW-0067">ATP-binding</keyword>
<dbReference type="GO" id="GO:0051765">
    <property type="term" value="F:inositol tetrakisphosphate kinase activity"/>
    <property type="evidence" value="ECO:0007669"/>
    <property type="project" value="TreeGrafter"/>
</dbReference>
<keyword evidence="9" id="KW-0472">Membrane</keyword>
<evidence type="ECO:0000313" key="10">
    <source>
        <dbReference type="EMBL" id="KAF0706036.1"/>
    </source>
</evidence>
<evidence type="ECO:0000256" key="4">
    <source>
        <dbReference type="ARBA" id="ARBA00022777"/>
    </source>
</evidence>
<evidence type="ECO:0000256" key="8">
    <source>
        <dbReference type="RuleBase" id="RU363090"/>
    </source>
</evidence>
<dbReference type="PANTHER" id="PTHR12400">
    <property type="entry name" value="INOSITOL POLYPHOSPHATE KINASE"/>
    <property type="match status" value="1"/>
</dbReference>
<evidence type="ECO:0000256" key="3">
    <source>
        <dbReference type="ARBA" id="ARBA00022741"/>
    </source>
</evidence>
<dbReference type="Pfam" id="PF03770">
    <property type="entry name" value="IPK"/>
    <property type="match status" value="1"/>
</dbReference>
<comment type="similarity">
    <text evidence="1 8">Belongs to the inositol phosphokinase (IPK) family.</text>
</comment>
<comment type="catalytic activity">
    <reaction evidence="7">
        <text>1D-myo-inositol 1,3,4,6-tetrakisphosphate + ATP = 1D-myo-inositol 1,3,4,5,6-pentakisphosphate + ADP + H(+)</text>
        <dbReference type="Rhea" id="RHEA:12717"/>
        <dbReference type="ChEBI" id="CHEBI:15378"/>
        <dbReference type="ChEBI" id="CHEBI:30616"/>
        <dbReference type="ChEBI" id="CHEBI:57660"/>
        <dbReference type="ChEBI" id="CHEBI:57733"/>
        <dbReference type="ChEBI" id="CHEBI:456216"/>
        <dbReference type="EC" id="2.7.1.140"/>
    </reaction>
</comment>
<feature type="transmembrane region" description="Helical" evidence="9">
    <location>
        <begin position="6"/>
        <end position="27"/>
    </location>
</feature>
<keyword evidence="3" id="KW-0547">Nucleotide-binding</keyword>
<gene>
    <name evidence="10" type="ORF">As57867_006823</name>
</gene>
<reference evidence="10" key="1">
    <citation type="submission" date="2019-06" db="EMBL/GenBank/DDBJ databases">
        <title>Genomics analysis of Aphanomyces spp. identifies a new class of oomycete effector associated with host adaptation.</title>
        <authorList>
            <person name="Gaulin E."/>
        </authorList>
    </citation>
    <scope>NUCLEOTIDE SEQUENCE</scope>
    <source>
        <strain evidence="10">CBS 578.67</strain>
    </source>
</reference>
<proteinExistence type="inferred from homology"/>
<keyword evidence="2 8" id="KW-0808">Transferase</keyword>
<keyword evidence="9" id="KW-0812">Transmembrane</keyword>
<dbReference type="EC" id="2.7.-.-" evidence="8"/>
<comment type="caution">
    <text evidence="10">The sequence shown here is derived from an EMBL/GenBank/DDBJ whole genome shotgun (WGS) entry which is preliminary data.</text>
</comment>
<protein>
    <recommendedName>
        <fullName evidence="8">Kinase</fullName>
        <ecNumber evidence="8">2.7.-.-</ecNumber>
    </recommendedName>
</protein>
<dbReference type="GO" id="GO:0005737">
    <property type="term" value="C:cytoplasm"/>
    <property type="evidence" value="ECO:0007669"/>
    <property type="project" value="TreeGrafter"/>
</dbReference>
<dbReference type="PANTHER" id="PTHR12400:SF51">
    <property type="entry name" value="INOSITOL POLYPHOSPHATE MULTIKINASE"/>
    <property type="match status" value="1"/>
</dbReference>
<evidence type="ECO:0000256" key="6">
    <source>
        <dbReference type="ARBA" id="ARBA00036164"/>
    </source>
</evidence>
<evidence type="ECO:0000256" key="2">
    <source>
        <dbReference type="ARBA" id="ARBA00022679"/>
    </source>
</evidence>
<comment type="catalytic activity">
    <reaction evidence="6">
        <text>1D-myo-inositol 1,4,5-trisphosphate + 2 ATP = 1D-myo-inositol 1,3,4,5,6-pentakisphosphate + 2 ADP + 2 H(+)</text>
        <dbReference type="Rhea" id="RHEA:32359"/>
        <dbReference type="ChEBI" id="CHEBI:15378"/>
        <dbReference type="ChEBI" id="CHEBI:30616"/>
        <dbReference type="ChEBI" id="CHEBI:57733"/>
        <dbReference type="ChEBI" id="CHEBI:203600"/>
        <dbReference type="ChEBI" id="CHEBI:456216"/>
        <dbReference type="EC" id="2.7.1.151"/>
    </reaction>
</comment>
<sequence>MPQSQAAALTTATCVSVAALGCGYLVYRALSTKQEKMAKTHLMEDMEHQVGGHACAKTSLKLYNGRVLKPFQSKNRGETELAFYEHVLPLRLPFLPAFFGVLELQADDDSSDLRRYLQLEDLLHGMTKPCIMDVKIGTKSYEPNASADKMALEAAKSPLQAIVGFRLQGIKVYCDGGYVSLDKHYMRTLSTLDEVVDGGFR</sequence>
<dbReference type="OrthoDB" id="338650at2759"/>
<dbReference type="InterPro" id="IPR005522">
    <property type="entry name" value="IPK"/>
</dbReference>
<evidence type="ECO:0000256" key="1">
    <source>
        <dbReference type="ARBA" id="ARBA00007374"/>
    </source>
</evidence>
<evidence type="ECO:0000256" key="7">
    <source>
        <dbReference type="ARBA" id="ARBA00036525"/>
    </source>
</evidence>